<evidence type="ECO:0000313" key="2">
    <source>
        <dbReference type="EMBL" id="KAK1761863.1"/>
    </source>
</evidence>
<evidence type="ECO:0000313" key="3">
    <source>
        <dbReference type="Proteomes" id="UP001244011"/>
    </source>
</evidence>
<feature type="region of interest" description="Disordered" evidence="1">
    <location>
        <begin position="87"/>
        <end position="119"/>
    </location>
</feature>
<evidence type="ECO:0000256" key="1">
    <source>
        <dbReference type="SAM" id="MobiDB-lite"/>
    </source>
</evidence>
<protein>
    <submittedName>
        <fullName evidence="2">Uncharacterized protein</fullName>
    </submittedName>
</protein>
<dbReference type="AlphaFoldDB" id="A0AAJ0FFY9"/>
<gene>
    <name evidence="2" type="ORF">QBC33DRAFT_603785</name>
</gene>
<reference evidence="2" key="1">
    <citation type="submission" date="2023-06" db="EMBL/GenBank/DDBJ databases">
        <title>Genome-scale phylogeny and comparative genomics of the fungal order Sordariales.</title>
        <authorList>
            <consortium name="Lawrence Berkeley National Laboratory"/>
            <person name="Hensen N."/>
            <person name="Bonometti L."/>
            <person name="Westerberg I."/>
            <person name="Brannstrom I.O."/>
            <person name="Guillou S."/>
            <person name="Cros-Aarteil S."/>
            <person name="Calhoun S."/>
            <person name="Haridas S."/>
            <person name="Kuo A."/>
            <person name="Mondo S."/>
            <person name="Pangilinan J."/>
            <person name="Riley R."/>
            <person name="Labutti K."/>
            <person name="Andreopoulos B."/>
            <person name="Lipzen A."/>
            <person name="Chen C."/>
            <person name="Yanf M."/>
            <person name="Daum C."/>
            <person name="Ng V."/>
            <person name="Clum A."/>
            <person name="Steindorff A."/>
            <person name="Ohm R."/>
            <person name="Martin F."/>
            <person name="Silar P."/>
            <person name="Natvig D."/>
            <person name="Lalanne C."/>
            <person name="Gautier V."/>
            <person name="Ament-Velasquez S.L."/>
            <person name="Kruys A."/>
            <person name="Hutchinson M.I."/>
            <person name="Powell A.J."/>
            <person name="Barry K."/>
            <person name="Miller A.N."/>
            <person name="Grigoriev I.V."/>
            <person name="Debuchy R."/>
            <person name="Gladieux P."/>
            <person name="Thoren M.H."/>
            <person name="Johannesson H."/>
        </authorList>
    </citation>
    <scope>NUCLEOTIDE SEQUENCE</scope>
    <source>
        <strain evidence="2">8032-3</strain>
    </source>
</reference>
<dbReference type="GeneID" id="85315400"/>
<sequence>MTSRNLNQTWRDVVFKQYKEDHAADVPFPVRYLIYAPEWKKDIFIEIPAKIDVPVFRQAVLHFSSTRRLADDPAYEDDLIKVRARVSRSGPFSSAQRNDDAPPQDDTNQPEPGAAGNSG</sequence>
<comment type="caution">
    <text evidence="2">The sequence shown here is derived from an EMBL/GenBank/DDBJ whole genome shotgun (WGS) entry which is preliminary data.</text>
</comment>
<proteinExistence type="predicted"/>
<dbReference type="Proteomes" id="UP001244011">
    <property type="component" value="Unassembled WGS sequence"/>
</dbReference>
<keyword evidence="3" id="KW-1185">Reference proteome</keyword>
<name>A0AAJ0FFY9_9PEZI</name>
<organism evidence="2 3">
    <name type="scientific">Phialemonium atrogriseum</name>
    <dbReference type="NCBI Taxonomy" id="1093897"/>
    <lineage>
        <taxon>Eukaryota</taxon>
        <taxon>Fungi</taxon>
        <taxon>Dikarya</taxon>
        <taxon>Ascomycota</taxon>
        <taxon>Pezizomycotina</taxon>
        <taxon>Sordariomycetes</taxon>
        <taxon>Sordariomycetidae</taxon>
        <taxon>Cephalothecales</taxon>
        <taxon>Cephalothecaceae</taxon>
        <taxon>Phialemonium</taxon>
    </lineage>
</organism>
<dbReference type="EMBL" id="MU839049">
    <property type="protein sequence ID" value="KAK1761863.1"/>
    <property type="molecule type" value="Genomic_DNA"/>
</dbReference>
<dbReference type="RefSeq" id="XP_060278076.1">
    <property type="nucleotide sequence ID" value="XM_060432213.1"/>
</dbReference>
<accession>A0AAJ0FFY9</accession>